<evidence type="ECO:0000313" key="1">
    <source>
        <dbReference type="EMBL" id="KAH7948864.1"/>
    </source>
</evidence>
<accession>A0ACB8CNZ6</accession>
<gene>
    <name evidence="1" type="ORF">HPB49_002826</name>
</gene>
<dbReference type="Proteomes" id="UP000821865">
    <property type="component" value="Chromosome 5"/>
</dbReference>
<keyword evidence="2" id="KW-1185">Reference proteome</keyword>
<protein>
    <submittedName>
        <fullName evidence="1">Uncharacterized protein</fullName>
    </submittedName>
</protein>
<organism evidence="1 2">
    <name type="scientific">Dermacentor silvarum</name>
    <name type="common">Tick</name>
    <dbReference type="NCBI Taxonomy" id="543639"/>
    <lineage>
        <taxon>Eukaryota</taxon>
        <taxon>Metazoa</taxon>
        <taxon>Ecdysozoa</taxon>
        <taxon>Arthropoda</taxon>
        <taxon>Chelicerata</taxon>
        <taxon>Arachnida</taxon>
        <taxon>Acari</taxon>
        <taxon>Parasitiformes</taxon>
        <taxon>Ixodida</taxon>
        <taxon>Ixodoidea</taxon>
        <taxon>Ixodidae</taxon>
        <taxon>Rhipicephalinae</taxon>
        <taxon>Dermacentor</taxon>
    </lineage>
</organism>
<sequence length="119" mass="13118">MPTLSGSSEWVIEAAPSSADFTPSFTGGSSGYGTSSFSGFYPMFTFQQERTPMPSLKPATARKSQFSQWQRPFMRPASSREEGFVRNTRILKLQMVALHDLCRRQGSGTENVHSSSNIG</sequence>
<name>A0ACB8CNZ6_DERSI</name>
<reference evidence="1" key="1">
    <citation type="submission" date="2020-05" db="EMBL/GenBank/DDBJ databases">
        <title>Large-scale comparative analyses of tick genomes elucidate their genetic diversity and vector capacities.</title>
        <authorList>
            <person name="Jia N."/>
            <person name="Wang J."/>
            <person name="Shi W."/>
            <person name="Du L."/>
            <person name="Sun Y."/>
            <person name="Zhan W."/>
            <person name="Jiang J."/>
            <person name="Wang Q."/>
            <person name="Zhang B."/>
            <person name="Ji P."/>
            <person name="Sakyi L.B."/>
            <person name="Cui X."/>
            <person name="Yuan T."/>
            <person name="Jiang B."/>
            <person name="Yang W."/>
            <person name="Lam T.T.-Y."/>
            <person name="Chang Q."/>
            <person name="Ding S."/>
            <person name="Wang X."/>
            <person name="Zhu J."/>
            <person name="Ruan X."/>
            <person name="Zhao L."/>
            <person name="Wei J."/>
            <person name="Que T."/>
            <person name="Du C."/>
            <person name="Cheng J."/>
            <person name="Dai P."/>
            <person name="Han X."/>
            <person name="Huang E."/>
            <person name="Gao Y."/>
            <person name="Liu J."/>
            <person name="Shao H."/>
            <person name="Ye R."/>
            <person name="Li L."/>
            <person name="Wei W."/>
            <person name="Wang X."/>
            <person name="Wang C."/>
            <person name="Yang T."/>
            <person name="Huo Q."/>
            <person name="Li W."/>
            <person name="Guo W."/>
            <person name="Chen H."/>
            <person name="Zhou L."/>
            <person name="Ni X."/>
            <person name="Tian J."/>
            <person name="Zhou Y."/>
            <person name="Sheng Y."/>
            <person name="Liu T."/>
            <person name="Pan Y."/>
            <person name="Xia L."/>
            <person name="Li J."/>
            <person name="Zhao F."/>
            <person name="Cao W."/>
        </authorList>
    </citation>
    <scope>NUCLEOTIDE SEQUENCE</scope>
    <source>
        <strain evidence="1">Dsil-2018</strain>
    </source>
</reference>
<dbReference type="EMBL" id="CM023474">
    <property type="protein sequence ID" value="KAH7948864.1"/>
    <property type="molecule type" value="Genomic_DNA"/>
</dbReference>
<proteinExistence type="predicted"/>
<comment type="caution">
    <text evidence="1">The sequence shown here is derived from an EMBL/GenBank/DDBJ whole genome shotgun (WGS) entry which is preliminary data.</text>
</comment>
<evidence type="ECO:0000313" key="2">
    <source>
        <dbReference type="Proteomes" id="UP000821865"/>
    </source>
</evidence>